<name>T5AL47_OPHSC</name>
<dbReference type="HOGENOM" id="CLU_016701_1_0_1"/>
<dbReference type="AlphaFoldDB" id="T5AL47"/>
<dbReference type="Pfam" id="PF00646">
    <property type="entry name" value="F-box"/>
    <property type="match status" value="1"/>
</dbReference>
<protein>
    <submittedName>
        <fullName evidence="2">F-box domain-containing protein</fullName>
    </submittedName>
</protein>
<dbReference type="InterPro" id="IPR001810">
    <property type="entry name" value="F-box_dom"/>
</dbReference>
<evidence type="ECO:0000313" key="2">
    <source>
        <dbReference type="EMBL" id="EQL02563.1"/>
    </source>
</evidence>
<organism evidence="2 3">
    <name type="scientific">Ophiocordyceps sinensis (strain Co18 / CGMCC 3.14243)</name>
    <name type="common">Yarsagumba caterpillar fungus</name>
    <name type="synonym">Hirsutella sinensis</name>
    <dbReference type="NCBI Taxonomy" id="911162"/>
    <lineage>
        <taxon>Eukaryota</taxon>
        <taxon>Fungi</taxon>
        <taxon>Dikarya</taxon>
        <taxon>Ascomycota</taxon>
        <taxon>Pezizomycotina</taxon>
        <taxon>Sordariomycetes</taxon>
        <taxon>Hypocreomycetidae</taxon>
        <taxon>Hypocreales</taxon>
        <taxon>Ophiocordycipitaceae</taxon>
        <taxon>Ophiocordyceps</taxon>
    </lineage>
</organism>
<sequence>MDIPGLQVICFRGRYYNTYSPTNGSFDGLGTDIVESIPTDPGDYQEWLSSFRDLYASYELELERVFETFDGSEPAYDGSGPEENLASFVSSKLPRLDRYYTEYIYITNLDNEVLTINFSLHWKLGNIPRDNLWRRAIKPSIYQEILTLGLGVCPQEHMASPALVLREVVQRIGYRIEPVTPRMGLDDAPKVFTTRLLAGVIIEYTNEMIRFGREWSPDALPFRELTFALLSIASGQAKLHSFPTRRFRPCRCHTVPGCVLAHVPVSGWLGPEWAADEAPLMDFGSMAHRPGEPPGASPTATTYWLQGVLVSLELVVDGEAVTRAVAWGIQQGRTHFQIVVMSLFEVAFVEVLSSGDLVRVSHGFHLSPLKAEYCLSTHPRHRPEWRPGMEIEHYYGKHRFRPTFTGTARNLQTLFPGLAALVNFFDVAARRQAATKGEGRLPPELYRRIMDFVDYDTFKACSVVSPAFRSYSRKKHRVSDCTRVVAGPLVRLQRHGDKTEHLLTFHFENLHTGKIVYMVEVRRDCVREGYDWMPLIGSSDRKALMADVKVQFQASKDVPQRIPAGEWR</sequence>
<dbReference type="Proteomes" id="UP000019374">
    <property type="component" value="Unassembled WGS sequence"/>
</dbReference>
<evidence type="ECO:0000313" key="3">
    <source>
        <dbReference type="Proteomes" id="UP000019374"/>
    </source>
</evidence>
<reference evidence="2 3" key="1">
    <citation type="journal article" date="2013" name="Chin. Sci. Bull.">
        <title>Genome survey uncovers the secrets of sex and lifestyle in caterpillar fungus.</title>
        <authorList>
            <person name="Hu X."/>
            <person name="Zhang Y."/>
            <person name="Xiao G."/>
            <person name="Zheng P."/>
            <person name="Xia Y."/>
            <person name="Zhang X."/>
            <person name="St Leger R.J."/>
            <person name="Liu X."/>
            <person name="Wang C."/>
        </authorList>
    </citation>
    <scope>NUCLEOTIDE SEQUENCE [LARGE SCALE GENOMIC DNA]</scope>
    <source>
        <strain evidence="3">Co18 / CGMCC 3.14243</strain>
        <tissue evidence="2">Fruit-body</tissue>
    </source>
</reference>
<feature type="domain" description="F-box" evidence="1">
    <location>
        <begin position="440"/>
        <end position="475"/>
    </location>
</feature>
<dbReference type="EMBL" id="KE652296">
    <property type="protein sequence ID" value="EQL02563.1"/>
    <property type="molecule type" value="Genomic_DNA"/>
</dbReference>
<evidence type="ECO:0000259" key="1">
    <source>
        <dbReference type="Pfam" id="PF00646"/>
    </source>
</evidence>
<dbReference type="eggNOG" id="ENOG502SSGU">
    <property type="taxonomic scope" value="Eukaryota"/>
</dbReference>
<proteinExistence type="predicted"/>
<accession>T5AL47</accession>
<gene>
    <name evidence="2" type="ORF">OCS_01719</name>
</gene>
<dbReference type="OrthoDB" id="3938867at2759"/>